<name>B1I1R2_DESAP</name>
<organism evidence="1 2">
    <name type="scientific">Desulforudis audaxviator (strain MP104C)</name>
    <dbReference type="NCBI Taxonomy" id="477974"/>
    <lineage>
        <taxon>Bacteria</taxon>
        <taxon>Bacillati</taxon>
        <taxon>Bacillota</taxon>
        <taxon>Clostridia</taxon>
        <taxon>Thermoanaerobacterales</taxon>
        <taxon>Candidatus Desulforudaceae</taxon>
        <taxon>Candidatus Desulforudis</taxon>
    </lineage>
</organism>
<evidence type="ECO:0000313" key="2">
    <source>
        <dbReference type="Proteomes" id="UP000008544"/>
    </source>
</evidence>
<dbReference type="RefSeq" id="WP_012301592.1">
    <property type="nucleotide sequence ID" value="NC_010424.1"/>
</dbReference>
<reference evidence="2" key="1">
    <citation type="submission" date="2007-10" db="EMBL/GenBank/DDBJ databases">
        <title>Complete sequence of chromosome of Desulforudis audaxviator MP104C.</title>
        <authorList>
            <person name="Copeland A."/>
            <person name="Lucas S."/>
            <person name="Lapidus A."/>
            <person name="Barry K."/>
            <person name="Glavina del Rio T."/>
            <person name="Dalin E."/>
            <person name="Tice H."/>
            <person name="Bruce D."/>
            <person name="Pitluck S."/>
            <person name="Lowry S.R."/>
            <person name="Larimer F."/>
            <person name="Land M.L."/>
            <person name="Hauser L."/>
            <person name="Kyrpides N."/>
            <person name="Ivanova N.N."/>
            <person name="Richardson P."/>
        </authorList>
    </citation>
    <scope>NUCLEOTIDE SEQUENCE [LARGE SCALE GENOMIC DNA]</scope>
    <source>
        <strain evidence="2">MP104C</strain>
    </source>
</reference>
<dbReference type="OrthoDB" id="1808145at2"/>
<keyword evidence="2" id="KW-1185">Reference proteome</keyword>
<dbReference type="eggNOG" id="ENOG5033NQ2">
    <property type="taxonomic scope" value="Bacteria"/>
</dbReference>
<dbReference type="STRING" id="477974.Daud_0457"/>
<dbReference type="AlphaFoldDB" id="B1I1R2"/>
<evidence type="ECO:0000313" key="1">
    <source>
        <dbReference type="EMBL" id="ACA59003.1"/>
    </source>
</evidence>
<dbReference type="HOGENOM" id="CLU_2394893_0_0_9"/>
<sequence length="93" mass="10706">MKPRTRKVELQDAVDIFLDSPDILPIFTVKKGDYAVQIQEHEHLYLIFETQGKGIVMGKLPPDLVRLIPVEDDEAHYEARAFMMRRLKEAGLA</sequence>
<protein>
    <submittedName>
        <fullName evidence="1">Uncharacterized protein</fullName>
    </submittedName>
</protein>
<gene>
    <name evidence="1" type="ordered locus">Daud_0457</name>
</gene>
<dbReference type="KEGG" id="dau:Daud_0457"/>
<dbReference type="EMBL" id="CP000860">
    <property type="protein sequence ID" value="ACA59003.1"/>
    <property type="molecule type" value="Genomic_DNA"/>
</dbReference>
<reference evidence="1 2" key="2">
    <citation type="journal article" date="2008" name="Science">
        <title>Environmental genomics reveals a single-species ecosystem deep within Earth.</title>
        <authorList>
            <person name="Chivian D."/>
            <person name="Brodie E.L."/>
            <person name="Alm E.J."/>
            <person name="Culley D.E."/>
            <person name="Dehal P.S."/>
            <person name="Desantis T.Z."/>
            <person name="Gihring T.M."/>
            <person name="Lapidus A."/>
            <person name="Lin L.H."/>
            <person name="Lowry S.R."/>
            <person name="Moser D.P."/>
            <person name="Richardson P.M."/>
            <person name="Southam G."/>
            <person name="Wanger G."/>
            <person name="Pratt L.M."/>
            <person name="Andersen G.L."/>
            <person name="Hazen T.C."/>
            <person name="Brockman F.J."/>
            <person name="Arkin A.P."/>
            <person name="Onstott T.C."/>
        </authorList>
    </citation>
    <scope>NUCLEOTIDE SEQUENCE [LARGE SCALE GENOMIC DNA]</scope>
    <source>
        <strain evidence="1 2">MP104C</strain>
    </source>
</reference>
<dbReference type="Proteomes" id="UP000008544">
    <property type="component" value="Chromosome"/>
</dbReference>
<accession>B1I1R2</accession>
<proteinExistence type="predicted"/>